<evidence type="ECO:0000313" key="2">
    <source>
        <dbReference type="Proteomes" id="UP000722957"/>
    </source>
</evidence>
<accession>A0ABD4KYZ8</accession>
<dbReference type="AlphaFoldDB" id="A0ABD4KYZ8"/>
<organism evidence="1 2">
    <name type="scientific">Vibrio anguillarum</name>
    <name type="common">Listonella anguillarum</name>
    <dbReference type="NCBI Taxonomy" id="55601"/>
    <lineage>
        <taxon>Bacteria</taxon>
        <taxon>Pseudomonadati</taxon>
        <taxon>Pseudomonadota</taxon>
        <taxon>Gammaproteobacteria</taxon>
        <taxon>Vibrionales</taxon>
        <taxon>Vibrionaceae</taxon>
        <taxon>Vibrio</taxon>
    </lineage>
</organism>
<gene>
    <name evidence="1" type="ORF">EAY07_27105</name>
</gene>
<evidence type="ECO:0000313" key="1">
    <source>
        <dbReference type="EMBL" id="MBF4275602.1"/>
    </source>
</evidence>
<dbReference type="RefSeq" id="WP_214655337.1">
    <property type="nucleotide sequence ID" value="NZ_RDOM01001389.1"/>
</dbReference>
<name>A0ABD4KYZ8_VIBAN</name>
<dbReference type="Proteomes" id="UP000722957">
    <property type="component" value="Unassembled WGS sequence"/>
</dbReference>
<comment type="caution">
    <text evidence="1">The sequence shown here is derived from an EMBL/GenBank/DDBJ whole genome shotgun (WGS) entry which is preliminary data.</text>
</comment>
<protein>
    <submittedName>
        <fullName evidence="1">Uncharacterized protein</fullName>
    </submittedName>
</protein>
<dbReference type="EMBL" id="RDOM01001389">
    <property type="protein sequence ID" value="MBF4275602.1"/>
    <property type="molecule type" value="Genomic_DNA"/>
</dbReference>
<reference evidence="1 2" key="1">
    <citation type="journal article" date="2021" name="PeerJ">
        <title>Analysis of 44 Vibrio anguillarum genomes reveals high genetic diversity.</title>
        <authorList>
            <person name="Hansen M.J."/>
            <person name="Dalsgaard I."/>
        </authorList>
    </citation>
    <scope>NUCLEOTIDE SEQUENCE [LARGE SCALE GENOMIC DNA]</scope>
    <source>
        <strain evidence="1 2">17-16730-2A</strain>
    </source>
</reference>
<sequence>WLVLLNRYVSYIRDEGYVKGNFPRFEDYSLLARSLPFFVYDNEEFANQTCKTAFTTGSAVFFYKDFFEKLKEVDDICHARGTPEQANHVLFVLLHEIAHCLNNDVGIRLRSIKAPIPNIAQDIANNLTLVFDLGIKIDE</sequence>
<feature type="non-terminal residue" evidence="1">
    <location>
        <position position="139"/>
    </location>
</feature>
<proteinExistence type="predicted"/>
<feature type="non-terminal residue" evidence="1">
    <location>
        <position position="1"/>
    </location>
</feature>